<comment type="caution">
    <text evidence="1">The sequence shown here is derived from an EMBL/GenBank/DDBJ whole genome shotgun (WGS) entry which is preliminary data.</text>
</comment>
<evidence type="ECO:0008006" key="3">
    <source>
        <dbReference type="Google" id="ProtNLM"/>
    </source>
</evidence>
<protein>
    <recommendedName>
        <fullName evidence="3">DUF4288 domain-containing protein</fullName>
    </recommendedName>
</protein>
<accession>A0ABP6Z6J6</accession>
<proteinExistence type="predicted"/>
<evidence type="ECO:0000313" key="2">
    <source>
        <dbReference type="Proteomes" id="UP001501074"/>
    </source>
</evidence>
<dbReference type="EMBL" id="BAAAZO010000002">
    <property type="protein sequence ID" value="GAA3598208.1"/>
    <property type="molecule type" value="Genomic_DNA"/>
</dbReference>
<reference evidence="2" key="1">
    <citation type="journal article" date="2019" name="Int. J. Syst. Evol. Microbiol.">
        <title>The Global Catalogue of Microorganisms (GCM) 10K type strain sequencing project: providing services to taxonomists for standard genome sequencing and annotation.</title>
        <authorList>
            <consortium name="The Broad Institute Genomics Platform"/>
            <consortium name="The Broad Institute Genome Sequencing Center for Infectious Disease"/>
            <person name="Wu L."/>
            <person name="Ma J."/>
        </authorList>
    </citation>
    <scope>NUCLEOTIDE SEQUENCE [LARGE SCALE GENOMIC DNA]</scope>
    <source>
        <strain evidence="2">JCM 16902</strain>
    </source>
</reference>
<keyword evidence="2" id="KW-1185">Reference proteome</keyword>
<organism evidence="1 2">
    <name type="scientific">Kineosporia mesophila</name>
    <dbReference type="NCBI Taxonomy" id="566012"/>
    <lineage>
        <taxon>Bacteria</taxon>
        <taxon>Bacillati</taxon>
        <taxon>Actinomycetota</taxon>
        <taxon>Actinomycetes</taxon>
        <taxon>Kineosporiales</taxon>
        <taxon>Kineosporiaceae</taxon>
        <taxon>Kineosporia</taxon>
    </lineage>
</organism>
<dbReference type="RefSeq" id="WP_231485944.1">
    <property type="nucleotide sequence ID" value="NZ_BAAAZO010000002.1"/>
</dbReference>
<evidence type="ECO:0000313" key="1">
    <source>
        <dbReference type="EMBL" id="GAA3598208.1"/>
    </source>
</evidence>
<gene>
    <name evidence="1" type="ORF">GCM10022223_11930</name>
</gene>
<name>A0ABP6Z6J6_9ACTN</name>
<sequence>MAEQWFGVRCVYRFADVDTYEERVTLWRAATPDEAIALAEEEAAEYGEIVGAEYLGLAQCFTMFDTPEHGCEVFSLMRTSKREPEKYLKHFFATGSERQAG</sequence>
<dbReference type="Proteomes" id="UP001501074">
    <property type="component" value="Unassembled WGS sequence"/>
</dbReference>